<gene>
    <name evidence="2" type="primary">ari-1</name>
</gene>
<protein>
    <submittedName>
        <fullName evidence="2">Ariadne</fullName>
    </submittedName>
</protein>
<sequence length="129" mass="14851">MLMDEELNDSDISLDDSVHSGENDELVNLLDVPYTSTESREEDSLEYEILHPNQLSQLMSDITKEVEQIIQIAPTYLRLLLAHFKWDKDALIEFYFEHGKAYSYAQAGIIDPMDIPEIGSKNLCEKKLK</sequence>
<dbReference type="EMBL" id="FN313806">
    <property type="protein sequence ID" value="CAX69540.1"/>
    <property type="molecule type" value="mRNA"/>
</dbReference>
<reference evidence="2" key="1">
    <citation type="journal article" date="2009" name="Nature">
        <title>The Schistosoma japonicum genome reveals features of host-parasite interplay.</title>
        <authorList>
            <person name="Liu F."/>
            <person name="Zhou Y."/>
            <person name="Wang Z.Q."/>
            <person name="Lu G."/>
            <person name="Zheng H."/>
            <person name="Brindley P.J."/>
            <person name="McManus D.P."/>
            <person name="Blair D."/>
            <person name="Zhang Q.H."/>
            <person name="Zhong Y."/>
            <person name="Wang S."/>
            <person name="Han Z.G."/>
            <person name="Chen Z."/>
        </authorList>
    </citation>
    <scope>NUCLEOTIDE SEQUENCE</scope>
    <source>
        <strain evidence="2">Anhui</strain>
    </source>
</reference>
<proteinExistence type="evidence at transcript level"/>
<evidence type="ECO:0000313" key="2">
    <source>
        <dbReference type="EMBL" id="CAX69540.1"/>
    </source>
</evidence>
<dbReference type="AlphaFoldDB" id="C1L4B2"/>
<evidence type="ECO:0000259" key="1">
    <source>
        <dbReference type="Pfam" id="PF21235"/>
    </source>
</evidence>
<name>C1L4B2_SCHJA</name>
<dbReference type="InterPro" id="IPR048962">
    <property type="entry name" value="ARIH1-like_UBL"/>
</dbReference>
<feature type="domain" description="E3 ubiquitin-protein ligase ARIH1-like UBA-like" evidence="1">
    <location>
        <begin position="57"/>
        <end position="97"/>
    </location>
</feature>
<dbReference type="Pfam" id="PF21235">
    <property type="entry name" value="UBA_ARI1"/>
    <property type="match status" value="1"/>
</dbReference>
<organism evidence="2">
    <name type="scientific">Schistosoma japonicum</name>
    <name type="common">Blood fluke</name>
    <dbReference type="NCBI Taxonomy" id="6182"/>
    <lineage>
        <taxon>Eukaryota</taxon>
        <taxon>Metazoa</taxon>
        <taxon>Spiralia</taxon>
        <taxon>Lophotrochozoa</taxon>
        <taxon>Platyhelminthes</taxon>
        <taxon>Trematoda</taxon>
        <taxon>Digenea</taxon>
        <taxon>Strigeidida</taxon>
        <taxon>Schistosomatoidea</taxon>
        <taxon>Schistosomatidae</taxon>
        <taxon>Schistosoma</taxon>
    </lineage>
</organism>
<reference evidence="2" key="2">
    <citation type="submission" date="2009-03" db="EMBL/GenBank/DDBJ databases">
        <authorList>
            <person name="Gang L."/>
        </authorList>
    </citation>
    <scope>NUCLEOTIDE SEQUENCE</scope>
    <source>
        <strain evidence="2">Anhui</strain>
    </source>
</reference>
<accession>C1L4B2</accession>